<dbReference type="KEGG" id="hla:Hlac_1431"/>
<reference evidence="1 2" key="1">
    <citation type="journal article" date="2016" name="Stand. Genomic Sci.">
        <title>Complete genome sequence of the Antarctic Halorubrum lacusprofundi type strain ACAM 34.</title>
        <authorList>
            <person name="Anderson I.J."/>
            <person name="DasSarma P."/>
            <person name="Lucas S."/>
            <person name="Copeland A."/>
            <person name="Lapidus A."/>
            <person name="Del Rio T.G."/>
            <person name="Tice H."/>
            <person name="Dalin E."/>
            <person name="Bruce D.C."/>
            <person name="Goodwin L."/>
            <person name="Pitluck S."/>
            <person name="Sims D."/>
            <person name="Brettin T.S."/>
            <person name="Detter J.C."/>
            <person name="Han C.S."/>
            <person name="Larimer F."/>
            <person name="Hauser L."/>
            <person name="Land M."/>
            <person name="Ivanova N."/>
            <person name="Richardson P."/>
            <person name="Cavicchioli R."/>
            <person name="DasSarma S."/>
            <person name="Woese C.R."/>
            <person name="Kyrpides N.C."/>
        </authorList>
    </citation>
    <scope>NUCLEOTIDE SEQUENCE [LARGE SCALE GENOMIC DNA]</scope>
    <source>
        <strain evidence="2">ATCC 49239 / DSM 5036 / JCM 8891 / ACAM 34</strain>
    </source>
</reference>
<accession>B9LNT1</accession>
<name>B9LNT1_HALLT</name>
<gene>
    <name evidence="1" type="ordered locus">Hlac_1431</name>
</gene>
<dbReference type="Proteomes" id="UP000000740">
    <property type="component" value="Chromosome 1"/>
</dbReference>
<organism evidence="1 2">
    <name type="scientific">Halorubrum lacusprofundi (strain ATCC 49239 / DSM 5036 / JCM 8891 / ACAM 34)</name>
    <dbReference type="NCBI Taxonomy" id="416348"/>
    <lineage>
        <taxon>Archaea</taxon>
        <taxon>Methanobacteriati</taxon>
        <taxon>Methanobacteriota</taxon>
        <taxon>Stenosarchaea group</taxon>
        <taxon>Halobacteria</taxon>
        <taxon>Halobacteriales</taxon>
        <taxon>Haloferacaceae</taxon>
        <taxon>Halorubrum</taxon>
    </lineage>
</organism>
<sequence>MSAPTPAVHAVRSASFYVSLTPFRPRDGDAIEGNPF</sequence>
<evidence type="ECO:0000313" key="1">
    <source>
        <dbReference type="EMBL" id="ACM57019.1"/>
    </source>
</evidence>
<dbReference type="AlphaFoldDB" id="B9LNT1"/>
<dbReference type="HOGENOM" id="CLU_3353848_0_0_2"/>
<evidence type="ECO:0000313" key="2">
    <source>
        <dbReference type="Proteomes" id="UP000000740"/>
    </source>
</evidence>
<proteinExistence type="predicted"/>
<keyword evidence="2" id="KW-1185">Reference proteome</keyword>
<dbReference type="EMBL" id="CP001365">
    <property type="protein sequence ID" value="ACM57019.1"/>
    <property type="molecule type" value="Genomic_DNA"/>
</dbReference>
<protein>
    <submittedName>
        <fullName evidence="1">Uncharacterized protein</fullName>
    </submittedName>
</protein>